<dbReference type="SUPFAM" id="SSF49373">
    <property type="entry name" value="Invasin/intimin cell-adhesion fragments"/>
    <property type="match status" value="2"/>
</dbReference>
<reference evidence="3 4" key="1">
    <citation type="journal article" date="2014" name="ISME J.">
        <title>Ecophysiology of Thioploca ingrica as revealed by the complete genome sequence supplemented with proteomic evidence.</title>
        <authorList>
            <person name="Kojima H."/>
            <person name="Ogura Y."/>
            <person name="Yamamoto N."/>
            <person name="Togashi T."/>
            <person name="Mori H."/>
            <person name="Watanabe T."/>
            <person name="Nemoto F."/>
            <person name="Kurokawa K."/>
            <person name="Hayashi T."/>
            <person name="Fukui M."/>
        </authorList>
    </citation>
    <scope>NUCLEOTIDE SEQUENCE [LARGE SCALE GENOMIC DNA]</scope>
</reference>
<dbReference type="KEGG" id="tig:THII_3170"/>
<name>A0A090AN39_9GAMM</name>
<dbReference type="InterPro" id="IPR013783">
    <property type="entry name" value="Ig-like_fold"/>
</dbReference>
<evidence type="ECO:0000313" key="4">
    <source>
        <dbReference type="Proteomes" id="UP000031623"/>
    </source>
</evidence>
<comment type="similarity">
    <text evidence="1">Belongs to the intimin/invasin family.</text>
</comment>
<accession>A0A090AN39</accession>
<dbReference type="AlphaFoldDB" id="A0A090AN39"/>
<dbReference type="InterPro" id="IPR008964">
    <property type="entry name" value="Invasin/intimin_cell_adhesion"/>
</dbReference>
<dbReference type="HOGENOM" id="CLU_696257_0_0_6"/>
<dbReference type="InterPro" id="IPR003344">
    <property type="entry name" value="Big_1_dom"/>
</dbReference>
<keyword evidence="4" id="KW-1185">Reference proteome</keyword>
<evidence type="ECO:0000313" key="3">
    <source>
        <dbReference type="EMBL" id="BAP57467.1"/>
    </source>
</evidence>
<dbReference type="Gene3D" id="2.60.40.10">
    <property type="entry name" value="Immunoglobulins"/>
    <property type="match status" value="2"/>
</dbReference>
<dbReference type="Proteomes" id="UP000031623">
    <property type="component" value="Chromosome"/>
</dbReference>
<organism evidence="3 4">
    <name type="scientific">Thioploca ingrica</name>
    <dbReference type="NCBI Taxonomy" id="40754"/>
    <lineage>
        <taxon>Bacteria</taxon>
        <taxon>Pseudomonadati</taxon>
        <taxon>Pseudomonadota</taxon>
        <taxon>Gammaproteobacteria</taxon>
        <taxon>Thiotrichales</taxon>
        <taxon>Thiotrichaceae</taxon>
        <taxon>Thioploca</taxon>
    </lineage>
</organism>
<sequence length="396" mass="41962">MWNLNDSNSWLLIFISWGLLFLVAPVNAAITVTAGSGQQVPAGSPSADIFFKVTDATGNPNTSTTVNFSLIDPAGNPVSNGLSTSSASTSNNGLVSTRLNPTSKLGNYTITATLVSDTTQFTGINVVVVAGLPAKLTVTEGGEQTLPAGQSSANIRFKLTDAFNNAVAGQVIHFTLRNPSGEMGNDKLFLTEATTDINGQVTTRVEALKTEGSYLVMATLATDETISIQVPVQIVEPIPQLPNLGFGMAFDANGAVAETTASFNGGTKVNDGEFNQEVVFNLNDSISVQGVINVDSRHIGQAADIIIVASHNPIVPFNTQQIFYMFSSSNLPEVWDGNLAHLVAFSRVNNLPKKLPLNLYGGKVGSPGLYQGYFGYRLDNGLIVFNGNQTINLRVK</sequence>
<proteinExistence type="inferred from homology"/>
<evidence type="ECO:0000256" key="1">
    <source>
        <dbReference type="ARBA" id="ARBA00010116"/>
    </source>
</evidence>
<dbReference type="OrthoDB" id="5664384at2"/>
<dbReference type="SMART" id="SM00634">
    <property type="entry name" value="BID_1"/>
    <property type="match status" value="1"/>
</dbReference>
<feature type="domain" description="Big-1" evidence="2">
    <location>
        <begin position="134"/>
        <end position="230"/>
    </location>
</feature>
<dbReference type="EMBL" id="AP014633">
    <property type="protein sequence ID" value="BAP57467.1"/>
    <property type="molecule type" value="Genomic_DNA"/>
</dbReference>
<protein>
    <recommendedName>
        <fullName evidence="2">Big-1 domain-containing protein</fullName>
    </recommendedName>
</protein>
<gene>
    <name evidence="3" type="ORF">THII_3170</name>
</gene>
<evidence type="ECO:0000259" key="2">
    <source>
        <dbReference type="SMART" id="SM00634"/>
    </source>
</evidence>